<keyword evidence="2" id="KW-1185">Reference proteome</keyword>
<dbReference type="AlphaFoldDB" id="A0A2G4YP07"/>
<reference evidence="1 2" key="1">
    <citation type="submission" date="2017-10" db="EMBL/GenBank/DDBJ databases">
        <title>Frigbacter circumglobatus gen. nov. sp. nov., isolated from sediment cultured in situ.</title>
        <authorList>
            <person name="Zhao Z."/>
        </authorList>
    </citation>
    <scope>NUCLEOTIDE SEQUENCE [LARGE SCALE GENOMIC DNA]</scope>
    <source>
        <strain evidence="1 2">ZYL</strain>
    </source>
</reference>
<dbReference type="InterPro" id="IPR027417">
    <property type="entry name" value="P-loop_NTPase"/>
</dbReference>
<dbReference type="RefSeq" id="WP_099473813.1">
    <property type="nucleotide sequence ID" value="NZ_CP041025.1"/>
</dbReference>
<organism evidence="1 2">
    <name type="scientific">Paremcibacter congregatus</name>
    <dbReference type="NCBI Taxonomy" id="2043170"/>
    <lineage>
        <taxon>Bacteria</taxon>
        <taxon>Pseudomonadati</taxon>
        <taxon>Pseudomonadota</taxon>
        <taxon>Alphaproteobacteria</taxon>
        <taxon>Emcibacterales</taxon>
        <taxon>Emcibacteraceae</taxon>
        <taxon>Paremcibacter</taxon>
    </lineage>
</organism>
<dbReference type="GO" id="GO:0016301">
    <property type="term" value="F:kinase activity"/>
    <property type="evidence" value="ECO:0007669"/>
    <property type="project" value="UniProtKB-KW"/>
</dbReference>
<dbReference type="OrthoDB" id="7210594at2"/>
<dbReference type="InParanoid" id="A0A2G4YP07"/>
<keyword evidence="1" id="KW-0808">Transferase</keyword>
<dbReference type="EMBL" id="PDEM01000025">
    <property type="protein sequence ID" value="PHZ84037.1"/>
    <property type="molecule type" value="Genomic_DNA"/>
</dbReference>
<proteinExistence type="predicted"/>
<sequence>MKKIAVFGKPGSGKSTLSRDLASATGIQLHQLDSILYKKNGEQIDRKAFVEAHENILSSARWIIDGLGPMALFNKRLEAADTLIYIDLPYVTSYWFVTKRLLKGLVEKPEGWPDGSSIVKGTLQSYQTLRRCPEFWNKNFMQKLNNVSLHKSVYIIQTTSELNGFVHAHI</sequence>
<comment type="caution">
    <text evidence="1">The sequence shown here is derived from an EMBL/GenBank/DDBJ whole genome shotgun (WGS) entry which is preliminary data.</text>
</comment>
<protein>
    <submittedName>
        <fullName evidence="1">Adenylate kinase</fullName>
    </submittedName>
</protein>
<evidence type="ECO:0000313" key="2">
    <source>
        <dbReference type="Proteomes" id="UP000229730"/>
    </source>
</evidence>
<dbReference type="Proteomes" id="UP000229730">
    <property type="component" value="Unassembled WGS sequence"/>
</dbReference>
<evidence type="ECO:0000313" key="1">
    <source>
        <dbReference type="EMBL" id="PHZ84037.1"/>
    </source>
</evidence>
<dbReference type="InterPro" id="IPR052922">
    <property type="entry name" value="Cytidylate_Kinase-2"/>
</dbReference>
<accession>A0A2G4YP07</accession>
<dbReference type="PANTHER" id="PTHR37816">
    <property type="entry name" value="YALI0E33011P"/>
    <property type="match status" value="1"/>
</dbReference>
<dbReference type="Gene3D" id="3.40.50.300">
    <property type="entry name" value="P-loop containing nucleotide triphosphate hydrolases"/>
    <property type="match status" value="1"/>
</dbReference>
<dbReference type="SUPFAM" id="SSF52540">
    <property type="entry name" value="P-loop containing nucleoside triphosphate hydrolases"/>
    <property type="match status" value="1"/>
</dbReference>
<keyword evidence="1" id="KW-0418">Kinase</keyword>
<gene>
    <name evidence="1" type="ORF">CRD36_12600</name>
</gene>
<dbReference type="PANTHER" id="PTHR37816:SF3">
    <property type="entry name" value="MODULATES DNA TOPOLOGY"/>
    <property type="match status" value="1"/>
</dbReference>
<name>A0A2G4YP07_9PROT</name>